<dbReference type="SUPFAM" id="SSF46955">
    <property type="entry name" value="Putative DNA-binding domain"/>
    <property type="match status" value="1"/>
</dbReference>
<dbReference type="OrthoDB" id="190548at2157"/>
<dbReference type="Pfam" id="PF00239">
    <property type="entry name" value="Resolvase"/>
    <property type="match status" value="1"/>
</dbReference>
<dbReference type="STRING" id="647171.MetfoDRAFT_1539"/>
<dbReference type="Pfam" id="PF12728">
    <property type="entry name" value="HTH_17"/>
    <property type="match status" value="1"/>
</dbReference>
<dbReference type="EMBL" id="AGJL01000043">
    <property type="protein sequence ID" value="EHP84888.1"/>
    <property type="molecule type" value="Genomic_DNA"/>
</dbReference>
<dbReference type="RefSeq" id="WP_007044966.1">
    <property type="nucleotide sequence ID" value="NZ_AGJL01000043.1"/>
</dbReference>
<dbReference type="GO" id="GO:0000150">
    <property type="term" value="F:DNA strand exchange activity"/>
    <property type="evidence" value="ECO:0007669"/>
    <property type="project" value="InterPro"/>
</dbReference>
<accession>H1L0G5</accession>
<protein>
    <submittedName>
        <fullName evidence="2">DNA binding domain protein, excisionase family</fullName>
    </submittedName>
</protein>
<dbReference type="SUPFAM" id="SSF53041">
    <property type="entry name" value="Resolvase-like"/>
    <property type="match status" value="1"/>
</dbReference>
<dbReference type="PROSITE" id="PS51736">
    <property type="entry name" value="RECOMBINASES_3"/>
    <property type="match status" value="1"/>
</dbReference>
<dbReference type="SMART" id="SM00857">
    <property type="entry name" value="Resolvase"/>
    <property type="match status" value="1"/>
</dbReference>
<dbReference type="FunFam" id="3.40.50.1390:FF:000002">
    <property type="entry name" value="ORF1 in transposon ISC1904"/>
    <property type="match status" value="1"/>
</dbReference>
<dbReference type="InterPro" id="IPR006119">
    <property type="entry name" value="Resolv_N"/>
</dbReference>
<dbReference type="PANTHER" id="PTHR36172:SF1">
    <property type="entry name" value="RESOLVASE-RELATED"/>
    <property type="match status" value="1"/>
</dbReference>
<dbReference type="InterPro" id="IPR048046">
    <property type="entry name" value="Transpos_IS607"/>
</dbReference>
<name>H1L0G5_9EURY</name>
<proteinExistence type="predicted"/>
<organism evidence="2 3">
    <name type="scientific">Methanotorris formicicus Mc-S-70</name>
    <dbReference type="NCBI Taxonomy" id="647171"/>
    <lineage>
        <taxon>Archaea</taxon>
        <taxon>Methanobacteriati</taxon>
        <taxon>Methanobacteriota</taxon>
        <taxon>Methanomada group</taxon>
        <taxon>Methanococci</taxon>
        <taxon>Methanococcales</taxon>
        <taxon>Methanocaldococcaceae</taxon>
        <taxon>Methanotorris</taxon>
    </lineage>
</organism>
<dbReference type="InterPro" id="IPR051491">
    <property type="entry name" value="Recombinase/Transposase-rel"/>
</dbReference>
<evidence type="ECO:0000313" key="3">
    <source>
        <dbReference type="Proteomes" id="UP000003706"/>
    </source>
</evidence>
<dbReference type="Gene3D" id="3.40.50.1390">
    <property type="entry name" value="Resolvase, N-terminal catalytic domain"/>
    <property type="match status" value="1"/>
</dbReference>
<dbReference type="GO" id="GO:0003677">
    <property type="term" value="F:DNA binding"/>
    <property type="evidence" value="ECO:0007669"/>
    <property type="project" value="InterPro"/>
</dbReference>
<reference evidence="2 3" key="1">
    <citation type="submission" date="2011-09" db="EMBL/GenBank/DDBJ databases">
        <title>The draft genome of Methanotorris formicicus Mc-S-70.</title>
        <authorList>
            <consortium name="US DOE Joint Genome Institute (JGI-PGF)"/>
            <person name="Lucas S."/>
            <person name="Han J."/>
            <person name="Lapidus A."/>
            <person name="Cheng J.-F."/>
            <person name="Goodwin L."/>
            <person name="Pitluck S."/>
            <person name="Peters L."/>
            <person name="Land M.L."/>
            <person name="Hauser L."/>
            <person name="Sieprawska-Lupa M."/>
            <person name="Takai K."/>
            <person name="Miyazaki J."/>
            <person name="Whitman W."/>
            <person name="Woyke T.J."/>
        </authorList>
    </citation>
    <scope>NUCLEOTIDE SEQUENCE [LARGE SCALE GENOMIC DNA]</scope>
    <source>
        <strain evidence="2 3">Mc-S-70</strain>
    </source>
</reference>
<dbReference type="InterPro" id="IPR010093">
    <property type="entry name" value="SinI_DNA-bd"/>
</dbReference>
<dbReference type="AlphaFoldDB" id="H1L0G5"/>
<comment type="caution">
    <text evidence="2">The sequence shown here is derived from an EMBL/GenBank/DDBJ whole genome shotgun (WGS) entry which is preliminary data.</text>
</comment>
<evidence type="ECO:0000313" key="2">
    <source>
        <dbReference type="EMBL" id="EHP84888.1"/>
    </source>
</evidence>
<dbReference type="NCBIfam" id="TIGR01764">
    <property type="entry name" value="excise"/>
    <property type="match status" value="1"/>
</dbReference>
<sequence length="148" mass="17479">MEMYRVGKFAKLVGVHPQTVKRWIYSKKIRAIKIGKEYRIPHSELQKILGDRGGNRIAIYARVSGRDQKNDLERQLEYLKNYCKEKNYAIEEIITDIGRGLNENRRGLKKLFKLVKEGKINKVIITTEDRLTRFGFKYLKEFFNHCGV</sequence>
<dbReference type="PANTHER" id="PTHR36172">
    <property type="match status" value="1"/>
</dbReference>
<dbReference type="InterPro" id="IPR041657">
    <property type="entry name" value="HTH_17"/>
</dbReference>
<dbReference type="InterPro" id="IPR009061">
    <property type="entry name" value="DNA-bd_dom_put_sf"/>
</dbReference>
<evidence type="ECO:0000259" key="1">
    <source>
        <dbReference type="PROSITE" id="PS51736"/>
    </source>
</evidence>
<keyword evidence="3" id="KW-1185">Reference proteome</keyword>
<dbReference type="InterPro" id="IPR036162">
    <property type="entry name" value="Resolvase-like_N_sf"/>
</dbReference>
<gene>
    <name evidence="2" type="ORF">MetfoDRAFT_1539</name>
</gene>
<dbReference type="Proteomes" id="UP000003706">
    <property type="component" value="Unassembled WGS sequence"/>
</dbReference>
<dbReference type="NCBIfam" id="NF033518">
    <property type="entry name" value="transpos_IS607"/>
    <property type="match status" value="1"/>
</dbReference>
<feature type="domain" description="Resolvase/invertase-type recombinase catalytic" evidence="1">
    <location>
        <begin position="56"/>
        <end position="148"/>
    </location>
</feature>
<feature type="non-terminal residue" evidence="2">
    <location>
        <position position="148"/>
    </location>
</feature>